<evidence type="ECO:0000259" key="2">
    <source>
        <dbReference type="Pfam" id="PF03281"/>
    </source>
</evidence>
<dbReference type="Pfam" id="PF03281">
    <property type="entry name" value="Mab-21"/>
    <property type="match status" value="1"/>
</dbReference>
<reference evidence="3" key="1">
    <citation type="journal article" date="2019" name="bioRxiv">
        <title>The Genome of the Zebra Mussel, Dreissena polymorpha: A Resource for Invasive Species Research.</title>
        <authorList>
            <person name="McCartney M.A."/>
            <person name="Auch B."/>
            <person name="Kono T."/>
            <person name="Mallez S."/>
            <person name="Zhang Y."/>
            <person name="Obille A."/>
            <person name="Becker A."/>
            <person name="Abrahante J.E."/>
            <person name="Garbe J."/>
            <person name="Badalamenti J.P."/>
            <person name="Herman A."/>
            <person name="Mangelson H."/>
            <person name="Liachko I."/>
            <person name="Sullivan S."/>
            <person name="Sone E.D."/>
            <person name="Koren S."/>
            <person name="Silverstein K.A.T."/>
            <person name="Beckman K.B."/>
            <person name="Gohl D.M."/>
        </authorList>
    </citation>
    <scope>NUCLEOTIDE SEQUENCE</scope>
    <source>
        <strain evidence="3">Duluth1</strain>
        <tissue evidence="3">Whole animal</tissue>
    </source>
</reference>
<organism evidence="3 4">
    <name type="scientific">Dreissena polymorpha</name>
    <name type="common">Zebra mussel</name>
    <name type="synonym">Mytilus polymorpha</name>
    <dbReference type="NCBI Taxonomy" id="45954"/>
    <lineage>
        <taxon>Eukaryota</taxon>
        <taxon>Metazoa</taxon>
        <taxon>Spiralia</taxon>
        <taxon>Lophotrochozoa</taxon>
        <taxon>Mollusca</taxon>
        <taxon>Bivalvia</taxon>
        <taxon>Autobranchia</taxon>
        <taxon>Heteroconchia</taxon>
        <taxon>Euheterodonta</taxon>
        <taxon>Imparidentia</taxon>
        <taxon>Neoheterodontei</taxon>
        <taxon>Myida</taxon>
        <taxon>Dreissenoidea</taxon>
        <taxon>Dreissenidae</taxon>
        <taxon>Dreissena</taxon>
    </lineage>
</organism>
<dbReference type="AlphaFoldDB" id="A0A9D4M3M3"/>
<dbReference type="PANTHER" id="PTHR10656">
    <property type="entry name" value="CELL FATE DETERMINING PROTEIN MAB21-RELATED"/>
    <property type="match status" value="1"/>
</dbReference>
<evidence type="ECO:0000256" key="1">
    <source>
        <dbReference type="SAM" id="MobiDB-lite"/>
    </source>
</evidence>
<feature type="compositionally biased region" description="Polar residues" evidence="1">
    <location>
        <begin position="15"/>
        <end position="24"/>
    </location>
</feature>
<evidence type="ECO:0000313" key="3">
    <source>
        <dbReference type="EMBL" id="KAH3868938.1"/>
    </source>
</evidence>
<evidence type="ECO:0000313" key="4">
    <source>
        <dbReference type="Proteomes" id="UP000828390"/>
    </source>
</evidence>
<proteinExistence type="predicted"/>
<gene>
    <name evidence="3" type="ORF">DPMN_032093</name>
</gene>
<reference evidence="3" key="2">
    <citation type="submission" date="2020-11" db="EMBL/GenBank/DDBJ databases">
        <authorList>
            <person name="McCartney M.A."/>
            <person name="Auch B."/>
            <person name="Kono T."/>
            <person name="Mallez S."/>
            <person name="Becker A."/>
            <person name="Gohl D.M."/>
            <person name="Silverstein K.A.T."/>
            <person name="Koren S."/>
            <person name="Bechman K.B."/>
            <person name="Herman A."/>
            <person name="Abrahante J.E."/>
            <person name="Garbe J."/>
        </authorList>
    </citation>
    <scope>NUCLEOTIDE SEQUENCE</scope>
    <source>
        <strain evidence="3">Duluth1</strain>
        <tissue evidence="3">Whole animal</tissue>
    </source>
</reference>
<feature type="domain" description="Mab-21-like nucleotidyltransferase" evidence="2">
    <location>
        <begin position="200"/>
        <end position="268"/>
    </location>
</feature>
<feature type="region of interest" description="Disordered" evidence="1">
    <location>
        <begin position="1"/>
        <end position="24"/>
    </location>
</feature>
<protein>
    <recommendedName>
        <fullName evidence="2">Mab-21-like nucleotidyltransferase domain-containing protein</fullName>
    </recommendedName>
</protein>
<name>A0A9D4M3M3_DREPO</name>
<dbReference type="Proteomes" id="UP000828390">
    <property type="component" value="Unassembled WGS sequence"/>
</dbReference>
<dbReference type="PANTHER" id="PTHR10656:SF69">
    <property type="entry name" value="MAB-21-LIKE HHH_H2TH-LIKE DOMAIN-CONTAINING PROTEIN"/>
    <property type="match status" value="1"/>
</dbReference>
<accession>A0A9D4M3M3</accession>
<comment type="caution">
    <text evidence="3">The sequence shown here is derived from an EMBL/GenBank/DDBJ whole genome shotgun (WGS) entry which is preliminary data.</text>
</comment>
<sequence length="298" mass="33177">MAEGSELAHVPGNDRTPSCNISSSSRFNNDDASVEVSNVLNILGYGHELRQKRRECYKANDNNIDAPSGFVQGYQTITVGSKAEGLSRCLESDRDVLGVITRVECIEVGFDLNLIPKDKTVFRMDTHICYPGHWILVLERGVPLFNAILLVALRETQNGKVILSSDAVLNNRIMCSQLGLTPIFNERAGPSLPFNVGQCKADTVVALRYHCPSILQRWAARSRHWPPSNVVEKVVSMGAFLTPVGFTGSRNKNIEWRICFNTGETELMINLNDTQLKVYVLLKMIAKDLLKPRACTKK</sequence>
<dbReference type="InterPro" id="IPR046903">
    <property type="entry name" value="Mab-21-like_nuc_Trfase"/>
</dbReference>
<keyword evidence="4" id="KW-1185">Reference proteome</keyword>
<dbReference type="EMBL" id="JAIWYP010000002">
    <property type="protein sequence ID" value="KAH3868938.1"/>
    <property type="molecule type" value="Genomic_DNA"/>
</dbReference>